<name>A0A813RDJ7_9BILA</name>
<dbReference type="EMBL" id="CAJOBE010000267">
    <property type="protein sequence ID" value="CAF3609462.1"/>
    <property type="molecule type" value="Genomic_DNA"/>
</dbReference>
<evidence type="ECO:0000313" key="1">
    <source>
        <dbReference type="EMBL" id="CAF0778810.1"/>
    </source>
</evidence>
<dbReference type="Proteomes" id="UP000663882">
    <property type="component" value="Unassembled WGS sequence"/>
</dbReference>
<evidence type="ECO:0000313" key="2">
    <source>
        <dbReference type="EMBL" id="CAF1009011.1"/>
    </source>
</evidence>
<evidence type="ECO:0000313" key="7">
    <source>
        <dbReference type="Proteomes" id="UP000663864"/>
    </source>
</evidence>
<dbReference type="EMBL" id="CAJOBD010000033">
    <property type="protein sequence ID" value="CAF3545347.1"/>
    <property type="molecule type" value="Genomic_DNA"/>
</dbReference>
<dbReference type="Proteomes" id="UP000663864">
    <property type="component" value="Unassembled WGS sequence"/>
</dbReference>
<dbReference type="EMBL" id="CAJNOU010000477">
    <property type="protein sequence ID" value="CAF1009011.1"/>
    <property type="molecule type" value="Genomic_DNA"/>
</dbReference>
<dbReference type="Proteomes" id="UP000663836">
    <property type="component" value="Unassembled WGS sequence"/>
</dbReference>
<dbReference type="EMBL" id="CAJOAX010000960">
    <property type="protein sequence ID" value="CAF3671010.1"/>
    <property type="molecule type" value="Genomic_DNA"/>
</dbReference>
<proteinExistence type="predicted"/>
<dbReference type="Proteomes" id="UP000663889">
    <property type="component" value="Unassembled WGS sequence"/>
</dbReference>
<evidence type="ECO:0000313" key="5">
    <source>
        <dbReference type="EMBL" id="CAF3609462.1"/>
    </source>
</evidence>
<evidence type="ECO:0000313" key="6">
    <source>
        <dbReference type="EMBL" id="CAF3671010.1"/>
    </source>
</evidence>
<evidence type="ECO:0000313" key="4">
    <source>
        <dbReference type="EMBL" id="CAF3545347.1"/>
    </source>
</evidence>
<evidence type="ECO:0000313" key="3">
    <source>
        <dbReference type="EMBL" id="CAF1205568.1"/>
    </source>
</evidence>
<gene>
    <name evidence="5" type="ORF">FNK824_LOCUS3836</name>
    <name evidence="4" type="ORF">JBS370_LOCUS1070</name>
    <name evidence="6" type="ORF">OTI717_LOCUS10565</name>
    <name evidence="3" type="ORF">RFH988_LOCUS24848</name>
    <name evidence="2" type="ORF">SEV965_LOCUS11192</name>
    <name evidence="1" type="ORF">ZHD862_LOCUS1269</name>
</gene>
<protein>
    <submittedName>
        <fullName evidence="1">Uncharacterized protein</fullName>
    </submittedName>
</protein>
<sequence>MADSCSSSIDSSIINNDQSIQNCDIENSSTKEKSNTKIPTNGKMMFKKKITSKQYRQLTYKLKEIKQIIYEENLIHEKINRLNLKKQYLQNILLLLHVMDSVDGMKHSPCR</sequence>
<dbReference type="Proteomes" id="UP000663823">
    <property type="component" value="Unassembled WGS sequence"/>
</dbReference>
<dbReference type="EMBL" id="CAJNOO010001841">
    <property type="protein sequence ID" value="CAF1205568.1"/>
    <property type="molecule type" value="Genomic_DNA"/>
</dbReference>
<dbReference type="EMBL" id="CAJNOT010000021">
    <property type="protein sequence ID" value="CAF0778810.1"/>
    <property type="molecule type" value="Genomic_DNA"/>
</dbReference>
<reference evidence="1" key="1">
    <citation type="submission" date="2021-02" db="EMBL/GenBank/DDBJ databases">
        <authorList>
            <person name="Nowell W R."/>
        </authorList>
    </citation>
    <scope>NUCLEOTIDE SEQUENCE</scope>
</reference>
<dbReference type="OrthoDB" id="10062992at2759"/>
<comment type="caution">
    <text evidence="1">The sequence shown here is derived from an EMBL/GenBank/DDBJ whole genome shotgun (WGS) entry which is preliminary data.</text>
</comment>
<dbReference type="Proteomes" id="UP000663874">
    <property type="component" value="Unassembled WGS sequence"/>
</dbReference>
<dbReference type="AlphaFoldDB" id="A0A813RDJ7"/>
<accession>A0A813RDJ7</accession>
<organism evidence="1 7">
    <name type="scientific">Rotaria sordida</name>
    <dbReference type="NCBI Taxonomy" id="392033"/>
    <lineage>
        <taxon>Eukaryota</taxon>
        <taxon>Metazoa</taxon>
        <taxon>Spiralia</taxon>
        <taxon>Gnathifera</taxon>
        <taxon>Rotifera</taxon>
        <taxon>Eurotatoria</taxon>
        <taxon>Bdelloidea</taxon>
        <taxon>Philodinida</taxon>
        <taxon>Philodinidae</taxon>
        <taxon>Rotaria</taxon>
    </lineage>
</organism>